<dbReference type="Proteomes" id="UP000287651">
    <property type="component" value="Unassembled WGS sequence"/>
</dbReference>
<dbReference type="EMBL" id="AMZH03003950">
    <property type="protein sequence ID" value="RRT70635.1"/>
    <property type="molecule type" value="Genomic_DNA"/>
</dbReference>
<proteinExistence type="predicted"/>
<feature type="compositionally biased region" description="Basic residues" evidence="1">
    <location>
        <begin position="48"/>
        <end position="58"/>
    </location>
</feature>
<evidence type="ECO:0000256" key="1">
    <source>
        <dbReference type="SAM" id="MobiDB-lite"/>
    </source>
</evidence>
<feature type="region of interest" description="Disordered" evidence="1">
    <location>
        <begin position="1"/>
        <end position="27"/>
    </location>
</feature>
<feature type="region of interest" description="Disordered" evidence="1">
    <location>
        <begin position="43"/>
        <end position="86"/>
    </location>
</feature>
<name>A0A427A313_ENSVE</name>
<evidence type="ECO:0008006" key="4">
    <source>
        <dbReference type="Google" id="ProtNLM"/>
    </source>
</evidence>
<dbReference type="AlphaFoldDB" id="A0A427A313"/>
<evidence type="ECO:0000313" key="3">
    <source>
        <dbReference type="Proteomes" id="UP000287651"/>
    </source>
</evidence>
<reference evidence="2 3" key="1">
    <citation type="journal article" date="2014" name="Agronomy (Basel)">
        <title>A Draft Genome Sequence for Ensete ventricosum, the Drought-Tolerant Tree Against Hunger.</title>
        <authorList>
            <person name="Harrison J."/>
            <person name="Moore K.A."/>
            <person name="Paszkiewicz K."/>
            <person name="Jones T."/>
            <person name="Grant M."/>
            <person name="Ambacheew D."/>
            <person name="Muzemil S."/>
            <person name="Studholme D.J."/>
        </authorList>
    </citation>
    <scope>NUCLEOTIDE SEQUENCE [LARGE SCALE GENOMIC DNA]</scope>
</reference>
<organism evidence="2 3">
    <name type="scientific">Ensete ventricosum</name>
    <name type="common">Abyssinian banana</name>
    <name type="synonym">Musa ensete</name>
    <dbReference type="NCBI Taxonomy" id="4639"/>
    <lineage>
        <taxon>Eukaryota</taxon>
        <taxon>Viridiplantae</taxon>
        <taxon>Streptophyta</taxon>
        <taxon>Embryophyta</taxon>
        <taxon>Tracheophyta</taxon>
        <taxon>Spermatophyta</taxon>
        <taxon>Magnoliopsida</taxon>
        <taxon>Liliopsida</taxon>
        <taxon>Zingiberales</taxon>
        <taxon>Musaceae</taxon>
        <taxon>Ensete</taxon>
    </lineage>
</organism>
<evidence type="ECO:0000313" key="2">
    <source>
        <dbReference type="EMBL" id="RRT70635.1"/>
    </source>
</evidence>
<gene>
    <name evidence="2" type="ORF">B296_00020777</name>
</gene>
<accession>A0A427A313</accession>
<protein>
    <recommendedName>
        <fullName evidence="4">DUF834 domain-containing protein</fullName>
    </recommendedName>
</protein>
<comment type="caution">
    <text evidence="2">The sequence shown here is derived from an EMBL/GenBank/DDBJ whole genome shotgun (WGS) entry which is preliminary data.</text>
</comment>
<sequence length="220" mass="23700">MDDCCRKLQGVQRQGRKKGQRSGSRLEEAVAAAGGRCWDGKEQLQKHGCGRGKKKQRRPMLELSAEEIATATRARRRGGREGTEGKQSLLAIVEGWPQEKRGRADLARKIDDREEAGNNAVGKGRGPRLLRLPGLQGHMRAAATAGCGSGMRGICGFAGEERKMMVGGCGKEQDVYGERNRGATTDGEEGDEFADHVQRKGCVEVDAGGNESSGYAVVCR</sequence>